<dbReference type="Gene3D" id="3.40.1350.10">
    <property type="match status" value="1"/>
</dbReference>
<dbReference type="EMBL" id="QRKB01000025">
    <property type="protein sequence ID" value="RHH81415.1"/>
    <property type="molecule type" value="Genomic_DNA"/>
</dbReference>
<dbReference type="RefSeq" id="WP_118255110.1">
    <property type="nucleotide sequence ID" value="NZ_QRKB01000025.1"/>
</dbReference>
<feature type="domain" description="VRR-NUC" evidence="4">
    <location>
        <begin position="62"/>
        <end position="123"/>
    </location>
</feature>
<dbReference type="InterPro" id="IPR014883">
    <property type="entry name" value="VRR_NUC"/>
</dbReference>
<keyword evidence="3" id="KW-0378">Hydrolase</keyword>
<sequence>MASYAEIKAKLQQEGKKIRKRSSYDEHNLQAAEVRYIRGVYPDLEGVFFAVPNGGKRTSRQAAWLKEEGMKAGVSDMLLLKRTSQYGFLCIENKTPKGQQEPEQKVFQHEVERHGGKYIIIRSLDEFIQAIDNYLNGEL</sequence>
<evidence type="ECO:0000313" key="6">
    <source>
        <dbReference type="Proteomes" id="UP000284548"/>
    </source>
</evidence>
<organism evidence="5 6">
    <name type="scientific">Segatella copri</name>
    <dbReference type="NCBI Taxonomy" id="165179"/>
    <lineage>
        <taxon>Bacteria</taxon>
        <taxon>Pseudomonadati</taxon>
        <taxon>Bacteroidota</taxon>
        <taxon>Bacteroidia</taxon>
        <taxon>Bacteroidales</taxon>
        <taxon>Prevotellaceae</taxon>
        <taxon>Segatella</taxon>
    </lineage>
</organism>
<keyword evidence="2" id="KW-0540">Nuclease</keyword>
<gene>
    <name evidence="5" type="ORF">DW192_10160</name>
</gene>
<evidence type="ECO:0000313" key="5">
    <source>
        <dbReference type="EMBL" id="RHH81415.1"/>
    </source>
</evidence>
<dbReference type="InterPro" id="IPR011856">
    <property type="entry name" value="tRNA_endonuc-like_dom_sf"/>
</dbReference>
<evidence type="ECO:0000259" key="4">
    <source>
        <dbReference type="Pfam" id="PF08774"/>
    </source>
</evidence>
<comment type="caution">
    <text evidence="5">The sequence shown here is derived from an EMBL/GenBank/DDBJ whole genome shotgun (WGS) entry which is preliminary data.</text>
</comment>
<evidence type="ECO:0000256" key="2">
    <source>
        <dbReference type="ARBA" id="ARBA00022722"/>
    </source>
</evidence>
<name>A0A414Y5K9_9BACT</name>
<dbReference type="GO" id="GO:0016788">
    <property type="term" value="F:hydrolase activity, acting on ester bonds"/>
    <property type="evidence" value="ECO:0007669"/>
    <property type="project" value="InterPro"/>
</dbReference>
<comment type="cofactor">
    <cofactor evidence="1">
        <name>Mg(2+)</name>
        <dbReference type="ChEBI" id="CHEBI:18420"/>
    </cofactor>
</comment>
<evidence type="ECO:0000256" key="1">
    <source>
        <dbReference type="ARBA" id="ARBA00001946"/>
    </source>
</evidence>
<dbReference type="Pfam" id="PF08774">
    <property type="entry name" value="VRR_NUC"/>
    <property type="match status" value="1"/>
</dbReference>
<dbReference type="GO" id="GO:0004518">
    <property type="term" value="F:nuclease activity"/>
    <property type="evidence" value="ECO:0007669"/>
    <property type="project" value="UniProtKB-KW"/>
</dbReference>
<dbReference type="Proteomes" id="UP000284548">
    <property type="component" value="Unassembled WGS sequence"/>
</dbReference>
<protein>
    <submittedName>
        <fullName evidence="5">VRR-NUC domain-containing protein</fullName>
    </submittedName>
</protein>
<reference evidence="5 6" key="1">
    <citation type="submission" date="2018-08" db="EMBL/GenBank/DDBJ databases">
        <title>A genome reference for cultivated species of the human gut microbiota.</title>
        <authorList>
            <person name="Zou Y."/>
            <person name="Xue W."/>
            <person name="Luo G."/>
        </authorList>
    </citation>
    <scope>NUCLEOTIDE SEQUENCE [LARGE SCALE GENOMIC DNA]</scope>
    <source>
        <strain evidence="5 6">AM16-54</strain>
    </source>
</reference>
<proteinExistence type="predicted"/>
<evidence type="ECO:0000256" key="3">
    <source>
        <dbReference type="ARBA" id="ARBA00022801"/>
    </source>
</evidence>
<dbReference type="GO" id="GO:0003676">
    <property type="term" value="F:nucleic acid binding"/>
    <property type="evidence" value="ECO:0007669"/>
    <property type="project" value="InterPro"/>
</dbReference>
<accession>A0A414Y5K9</accession>
<dbReference type="AlphaFoldDB" id="A0A414Y5K9"/>